<evidence type="ECO:0000256" key="5">
    <source>
        <dbReference type="ARBA" id="ARBA00022692"/>
    </source>
</evidence>
<evidence type="ECO:0000313" key="12">
    <source>
        <dbReference type="Proteomes" id="UP000188729"/>
    </source>
</evidence>
<keyword evidence="6" id="KW-0283">Flagellar rotation</keyword>
<evidence type="ECO:0000256" key="4">
    <source>
        <dbReference type="ARBA" id="ARBA00022475"/>
    </source>
</evidence>
<comment type="subcellular location">
    <subcellularLocation>
        <location evidence="1">Cell membrane</location>
        <topology evidence="1">Multi-pass membrane protein</topology>
    </subcellularLocation>
</comment>
<dbReference type="EMBL" id="MPSB01000003">
    <property type="protein sequence ID" value="ONF96774.1"/>
    <property type="molecule type" value="Genomic_DNA"/>
</dbReference>
<evidence type="ECO:0000313" key="11">
    <source>
        <dbReference type="EMBL" id="ONF96774.1"/>
    </source>
</evidence>
<keyword evidence="4" id="KW-1003">Cell membrane</keyword>
<evidence type="ECO:0000256" key="7">
    <source>
        <dbReference type="ARBA" id="ARBA00022989"/>
    </source>
</evidence>
<dbReference type="RefSeq" id="WP_076743749.1">
    <property type="nucleotide sequence ID" value="NZ_MPSB01000003.1"/>
</dbReference>
<comment type="similarity">
    <text evidence="2">Belongs to the MotA family.</text>
</comment>
<dbReference type="STRING" id="1915074.SPHI_09680"/>
<dbReference type="PANTHER" id="PTHR30433:SF2">
    <property type="entry name" value="MOTILITY PROTEIN A"/>
    <property type="match status" value="1"/>
</dbReference>
<feature type="transmembrane region" description="Helical" evidence="9">
    <location>
        <begin position="6"/>
        <end position="25"/>
    </location>
</feature>
<gene>
    <name evidence="11" type="primary">pomA</name>
    <name evidence="11" type="ORF">SPHI_09680</name>
</gene>
<protein>
    <submittedName>
        <fullName evidence="11">Chemotaxis protein PomA</fullName>
    </submittedName>
</protein>
<reference evidence="11 12" key="1">
    <citation type="submission" date="2016-11" db="EMBL/GenBank/DDBJ databases">
        <title>Genome sequence of Sphingomonas jeddahensis G39.</title>
        <authorList>
            <person name="Poehlein A."/>
            <person name="Wuebbeler J.H."/>
            <person name="Steinbuechel A."/>
            <person name="Daniel R."/>
        </authorList>
    </citation>
    <scope>NUCLEOTIDE SEQUENCE [LARGE SCALE GENOMIC DNA]</scope>
    <source>
        <strain evidence="11 12">G39</strain>
    </source>
</reference>
<keyword evidence="3" id="KW-0813">Transport</keyword>
<evidence type="ECO:0000256" key="3">
    <source>
        <dbReference type="ARBA" id="ARBA00022448"/>
    </source>
</evidence>
<keyword evidence="8 9" id="KW-0472">Membrane</keyword>
<accession>A0A1V2EX90</accession>
<feature type="transmembrane region" description="Helical" evidence="9">
    <location>
        <begin position="151"/>
        <end position="173"/>
    </location>
</feature>
<dbReference type="PROSITE" id="PS01307">
    <property type="entry name" value="MOTA"/>
    <property type="match status" value="1"/>
</dbReference>
<dbReference type="AlphaFoldDB" id="A0A1V2EX90"/>
<keyword evidence="7 9" id="KW-1133">Transmembrane helix</keyword>
<dbReference type="OrthoDB" id="9806929at2"/>
<dbReference type="GO" id="GO:0071978">
    <property type="term" value="P:bacterial-type flagellum-dependent swarming motility"/>
    <property type="evidence" value="ECO:0007669"/>
    <property type="project" value="InterPro"/>
</dbReference>
<dbReference type="GO" id="GO:0006935">
    <property type="term" value="P:chemotaxis"/>
    <property type="evidence" value="ECO:0007669"/>
    <property type="project" value="InterPro"/>
</dbReference>
<evidence type="ECO:0000256" key="2">
    <source>
        <dbReference type="ARBA" id="ARBA00008038"/>
    </source>
</evidence>
<feature type="domain" description="MotA/TolQ/ExbB proton channel" evidence="10">
    <location>
        <begin position="78"/>
        <end position="187"/>
    </location>
</feature>
<proteinExistence type="inferred from homology"/>
<evidence type="ECO:0000256" key="1">
    <source>
        <dbReference type="ARBA" id="ARBA00004651"/>
    </source>
</evidence>
<comment type="caution">
    <text evidence="11">The sequence shown here is derived from an EMBL/GenBank/DDBJ whole genome shotgun (WGS) entry which is preliminary data.</text>
</comment>
<dbReference type="InterPro" id="IPR047055">
    <property type="entry name" value="MotA-like"/>
</dbReference>
<sequence length="221" mass="23244">MNLATFLDPTALAIVGGGTILSAILRTPAADLARAIAALRTLPRRRFSAEPLLEQITAFGRIARRHGAMALDRSVIADKDLAAAVADIVDGHGPDHVAARLQHLRRARIERHVAAADAWAGMAEAAPAMGMIGTLVGLVAMFVQMADPQAIGSAMAVALLATLYGALLANLVAMPIANRLRAAARVEAFERGRLEAPLAALAERERPRPVSFSPHHPSEAA</sequence>
<dbReference type="Pfam" id="PF01618">
    <property type="entry name" value="MotA_ExbB"/>
    <property type="match status" value="1"/>
</dbReference>
<keyword evidence="12" id="KW-1185">Reference proteome</keyword>
<dbReference type="GO" id="GO:0005886">
    <property type="term" value="C:plasma membrane"/>
    <property type="evidence" value="ECO:0007669"/>
    <property type="project" value="UniProtKB-SubCell"/>
</dbReference>
<keyword evidence="5 9" id="KW-0812">Transmembrane</keyword>
<evidence type="ECO:0000256" key="9">
    <source>
        <dbReference type="SAM" id="Phobius"/>
    </source>
</evidence>
<dbReference type="InterPro" id="IPR002898">
    <property type="entry name" value="MotA_ExbB_proton_chnl"/>
</dbReference>
<evidence type="ECO:0000259" key="10">
    <source>
        <dbReference type="Pfam" id="PF01618"/>
    </source>
</evidence>
<name>A0A1V2EX90_9SPHN</name>
<feature type="transmembrane region" description="Helical" evidence="9">
    <location>
        <begin position="125"/>
        <end position="145"/>
    </location>
</feature>
<dbReference type="InterPro" id="IPR000540">
    <property type="entry name" value="Flag_MotA_CS"/>
</dbReference>
<evidence type="ECO:0000256" key="6">
    <source>
        <dbReference type="ARBA" id="ARBA00022779"/>
    </source>
</evidence>
<dbReference type="Proteomes" id="UP000188729">
    <property type="component" value="Unassembled WGS sequence"/>
</dbReference>
<evidence type="ECO:0000256" key="8">
    <source>
        <dbReference type="ARBA" id="ARBA00023136"/>
    </source>
</evidence>
<organism evidence="11 12">
    <name type="scientific">Sphingomonas jeddahensis</name>
    <dbReference type="NCBI Taxonomy" id="1915074"/>
    <lineage>
        <taxon>Bacteria</taxon>
        <taxon>Pseudomonadati</taxon>
        <taxon>Pseudomonadota</taxon>
        <taxon>Alphaproteobacteria</taxon>
        <taxon>Sphingomonadales</taxon>
        <taxon>Sphingomonadaceae</taxon>
        <taxon>Sphingomonas</taxon>
    </lineage>
</organism>
<dbReference type="PANTHER" id="PTHR30433">
    <property type="entry name" value="CHEMOTAXIS PROTEIN MOTA"/>
    <property type="match status" value="1"/>
</dbReference>